<dbReference type="InterPro" id="IPR050134">
    <property type="entry name" value="NAD-dep_sirtuin_deacylases"/>
</dbReference>
<comment type="subcellular location">
    <subcellularLocation>
        <location evidence="5">Cytoplasm</location>
    </subcellularLocation>
</comment>
<keyword evidence="2 5" id="KW-0479">Metal-binding</keyword>
<dbReference type="PROSITE" id="PS50305">
    <property type="entry name" value="SIRTUIN"/>
    <property type="match status" value="1"/>
</dbReference>
<feature type="binding site" evidence="5">
    <location>
        <position position="272"/>
    </location>
    <ligand>
        <name>NAD(+)</name>
        <dbReference type="ChEBI" id="CHEBI:57540"/>
    </ligand>
</feature>
<dbReference type="SUPFAM" id="SSF52467">
    <property type="entry name" value="DHS-like NAD/FAD-binding domain"/>
    <property type="match status" value="1"/>
</dbReference>
<evidence type="ECO:0000256" key="2">
    <source>
        <dbReference type="ARBA" id="ARBA00022723"/>
    </source>
</evidence>
<dbReference type="InterPro" id="IPR026587">
    <property type="entry name" value="Sirtuin_class_II"/>
</dbReference>
<sequence length="283" mass="30871">MSETLNHCVDALALWRLQDWLHAHPRVVVIGGAGCSTEVGIPDYRDRNGQWKRPQPVTYQAFMGDVMVRQRYWARSMLGWRVMGQARPGAAHQALARLEQQGRLELLITQNVDGLHDAAGSLNIVDLHGRIDTVRCMDCDKRSARADLQQRLLALNPAWAQLYAAPAPDGDADLEGRDFSGFVVPACPHCGTGLIKPDVVFFGETVPRERVQTCMAAVARADAVLIAGSSLMVYSGYRFALAAHEQGKSIVAINQGVTRADALLAFKVEADVGQVLMGLIEAS</sequence>
<gene>
    <name evidence="5" type="primary">cobB</name>
    <name evidence="8" type="ORF">P353_04445</name>
</gene>
<dbReference type="EC" id="2.3.1.286" evidence="5"/>
<dbReference type="EMBL" id="AWOR01000012">
    <property type="protein sequence ID" value="KGH31497.1"/>
    <property type="molecule type" value="Genomic_DNA"/>
</dbReference>
<feature type="binding site" evidence="5 6">
    <location>
        <position position="187"/>
    </location>
    <ligand>
        <name>Zn(2+)</name>
        <dbReference type="ChEBI" id="CHEBI:29105"/>
    </ligand>
</feature>
<feature type="domain" description="Deacetylase sirtuin-type" evidence="7">
    <location>
        <begin position="7"/>
        <end position="283"/>
    </location>
</feature>
<keyword evidence="5" id="KW-0963">Cytoplasm</keyword>
<dbReference type="AlphaFoldDB" id="A0A096HRC6"/>
<evidence type="ECO:0000256" key="5">
    <source>
        <dbReference type="HAMAP-Rule" id="MF_01967"/>
    </source>
</evidence>
<feature type="binding site" evidence="5">
    <location>
        <begin position="228"/>
        <end position="230"/>
    </location>
    <ligand>
        <name>NAD(+)</name>
        <dbReference type="ChEBI" id="CHEBI:57540"/>
    </ligand>
</feature>
<reference evidence="8 9" key="1">
    <citation type="submission" date="2013-09" db="EMBL/GenBank/DDBJ databases">
        <title>High correlation between genotypes and phenotypes of environmental bacteria Comamonas testosteroni strains.</title>
        <authorList>
            <person name="Liu L."/>
            <person name="Zhu W."/>
            <person name="Xia X."/>
            <person name="Xu B."/>
            <person name="Luo M."/>
            <person name="Wang G."/>
        </authorList>
    </citation>
    <scope>NUCLEOTIDE SEQUENCE [LARGE SCALE GENOMIC DNA]</scope>
    <source>
        <strain evidence="8 9">JL40</strain>
    </source>
</reference>
<dbReference type="RefSeq" id="WP_034365817.1">
    <property type="nucleotide sequence ID" value="NZ_AWOR01000012.1"/>
</dbReference>
<dbReference type="GO" id="GO:0005737">
    <property type="term" value="C:cytoplasm"/>
    <property type="evidence" value="ECO:0007669"/>
    <property type="project" value="UniProtKB-SubCell"/>
</dbReference>
<evidence type="ECO:0000313" key="9">
    <source>
        <dbReference type="Proteomes" id="UP000029553"/>
    </source>
</evidence>
<proteinExistence type="inferred from homology"/>
<dbReference type="Gene3D" id="3.30.1600.10">
    <property type="entry name" value="SIR2/SIRT2 'Small Domain"/>
    <property type="match status" value="1"/>
</dbReference>
<dbReference type="PANTHER" id="PTHR11085">
    <property type="entry name" value="NAD-DEPENDENT PROTEIN DEACYLASE SIRTUIN-5, MITOCHONDRIAL-RELATED"/>
    <property type="match status" value="1"/>
</dbReference>
<accession>A0A096HRC6</accession>
<comment type="catalytic activity">
    <reaction evidence="5">
        <text>N(6)-acetyl-L-lysyl-[protein] + NAD(+) + H2O = 2''-O-acetyl-ADP-D-ribose + nicotinamide + L-lysyl-[protein]</text>
        <dbReference type="Rhea" id="RHEA:43636"/>
        <dbReference type="Rhea" id="RHEA-COMP:9752"/>
        <dbReference type="Rhea" id="RHEA-COMP:10731"/>
        <dbReference type="ChEBI" id="CHEBI:15377"/>
        <dbReference type="ChEBI" id="CHEBI:17154"/>
        <dbReference type="ChEBI" id="CHEBI:29969"/>
        <dbReference type="ChEBI" id="CHEBI:57540"/>
        <dbReference type="ChEBI" id="CHEBI:61930"/>
        <dbReference type="ChEBI" id="CHEBI:83767"/>
        <dbReference type="EC" id="2.3.1.286"/>
    </reaction>
</comment>
<dbReference type="NCBIfam" id="NF003738">
    <property type="entry name" value="PRK05333.1"/>
    <property type="match status" value="1"/>
</dbReference>
<evidence type="ECO:0000256" key="6">
    <source>
        <dbReference type="PROSITE-ProRule" id="PRU00236"/>
    </source>
</evidence>
<feature type="binding site" evidence="5 6">
    <location>
        <position position="136"/>
    </location>
    <ligand>
        <name>Zn(2+)</name>
        <dbReference type="ChEBI" id="CHEBI:29105"/>
    </ligand>
</feature>
<dbReference type="HAMAP" id="MF_01967">
    <property type="entry name" value="Sirtuin_ClassII"/>
    <property type="match status" value="1"/>
</dbReference>
<feature type="binding site" evidence="5">
    <location>
        <begin position="254"/>
        <end position="256"/>
    </location>
    <ligand>
        <name>NAD(+)</name>
        <dbReference type="ChEBI" id="CHEBI:57540"/>
    </ligand>
</feature>
<dbReference type="GO" id="GO:0070403">
    <property type="term" value="F:NAD+ binding"/>
    <property type="evidence" value="ECO:0007669"/>
    <property type="project" value="UniProtKB-UniRule"/>
</dbReference>
<dbReference type="InterPro" id="IPR003000">
    <property type="entry name" value="Sirtuin"/>
</dbReference>
<comment type="function">
    <text evidence="5">NAD-dependent protein deacetylase which modulates the activities of several enzymes which are inactive in their acetylated form.</text>
</comment>
<dbReference type="GO" id="GO:0017136">
    <property type="term" value="F:histone deacetylase activity, NAD-dependent"/>
    <property type="evidence" value="ECO:0007669"/>
    <property type="project" value="TreeGrafter"/>
</dbReference>
<feature type="binding site" evidence="5 6">
    <location>
        <position position="190"/>
    </location>
    <ligand>
        <name>Zn(2+)</name>
        <dbReference type="ChEBI" id="CHEBI:29105"/>
    </ligand>
</feature>
<evidence type="ECO:0000256" key="3">
    <source>
        <dbReference type="ARBA" id="ARBA00022833"/>
    </source>
</evidence>
<dbReference type="InterPro" id="IPR029035">
    <property type="entry name" value="DHS-like_NAD/FAD-binding_dom"/>
</dbReference>
<organism evidence="8 9">
    <name type="scientific">Comamonas testosteroni</name>
    <name type="common">Pseudomonas testosteroni</name>
    <dbReference type="NCBI Taxonomy" id="285"/>
    <lineage>
        <taxon>Bacteria</taxon>
        <taxon>Pseudomonadati</taxon>
        <taxon>Pseudomonadota</taxon>
        <taxon>Betaproteobacteria</taxon>
        <taxon>Burkholderiales</taxon>
        <taxon>Comamonadaceae</taxon>
        <taxon>Comamonas</taxon>
    </lineage>
</organism>
<keyword evidence="4 5" id="KW-0520">NAD</keyword>
<comment type="cofactor">
    <cofactor evidence="5">
        <name>Zn(2+)</name>
        <dbReference type="ChEBI" id="CHEBI:29105"/>
    </cofactor>
    <text evidence="5">Binds 1 zinc ion per subunit.</text>
</comment>
<comment type="caution">
    <text evidence="5">Lacks conserved residue(s) required for the propagation of feature annotation.</text>
</comment>
<dbReference type="CDD" id="cd01409">
    <property type="entry name" value="SIRT4"/>
    <property type="match status" value="1"/>
</dbReference>
<evidence type="ECO:0000259" key="7">
    <source>
        <dbReference type="PROSITE" id="PS50305"/>
    </source>
</evidence>
<comment type="caution">
    <text evidence="8">The sequence shown here is derived from an EMBL/GenBank/DDBJ whole genome shotgun (WGS) entry which is preliminary data.</text>
</comment>
<name>A0A096HRC6_COMTE</name>
<feature type="active site" description="Proton acceptor" evidence="5 6">
    <location>
        <position position="128"/>
    </location>
</feature>
<evidence type="ECO:0000256" key="1">
    <source>
        <dbReference type="ARBA" id="ARBA00022679"/>
    </source>
</evidence>
<dbReference type="Proteomes" id="UP000029553">
    <property type="component" value="Unassembled WGS sequence"/>
</dbReference>
<feature type="binding site" evidence="5 6">
    <location>
        <position position="139"/>
    </location>
    <ligand>
        <name>Zn(2+)</name>
        <dbReference type="ChEBI" id="CHEBI:29105"/>
    </ligand>
</feature>
<protein>
    <recommendedName>
        <fullName evidence="5">NAD-dependent protein deacetylase</fullName>
        <ecNumber evidence="5">2.3.1.286</ecNumber>
    </recommendedName>
    <alternativeName>
        <fullName evidence="5">Regulatory protein SIR2 homolog</fullName>
    </alternativeName>
</protein>
<evidence type="ECO:0000313" key="8">
    <source>
        <dbReference type="EMBL" id="KGH31497.1"/>
    </source>
</evidence>
<keyword evidence="1 5" id="KW-0808">Transferase</keyword>
<comment type="similarity">
    <text evidence="5">Belongs to the sirtuin family. Class II subfamily.</text>
</comment>
<dbReference type="GO" id="GO:0008270">
    <property type="term" value="F:zinc ion binding"/>
    <property type="evidence" value="ECO:0007669"/>
    <property type="project" value="UniProtKB-UniRule"/>
</dbReference>
<dbReference type="Pfam" id="PF02146">
    <property type="entry name" value="SIR2"/>
    <property type="match status" value="1"/>
</dbReference>
<dbReference type="InterPro" id="IPR026590">
    <property type="entry name" value="Ssirtuin_cat_dom"/>
</dbReference>
<feature type="binding site" evidence="5">
    <location>
        <begin position="110"/>
        <end position="113"/>
    </location>
    <ligand>
        <name>NAD(+)</name>
        <dbReference type="ChEBI" id="CHEBI:57540"/>
    </ligand>
</feature>
<dbReference type="InterPro" id="IPR026591">
    <property type="entry name" value="Sirtuin_cat_small_dom_sf"/>
</dbReference>
<evidence type="ECO:0000256" key="4">
    <source>
        <dbReference type="ARBA" id="ARBA00023027"/>
    </source>
</evidence>
<keyword evidence="3 5" id="KW-0862">Zinc</keyword>
<dbReference type="Gene3D" id="3.40.50.1220">
    <property type="entry name" value="TPP-binding domain"/>
    <property type="match status" value="1"/>
</dbReference>
<dbReference type="PANTHER" id="PTHR11085:SF10">
    <property type="entry name" value="NAD-DEPENDENT PROTEIN DEACYLASE SIRTUIN-5, MITOCHONDRIAL-RELATED"/>
    <property type="match status" value="1"/>
</dbReference>